<protein>
    <submittedName>
        <fullName evidence="1">Uncharacterized protein</fullName>
    </submittedName>
</protein>
<evidence type="ECO:0000313" key="1">
    <source>
        <dbReference type="EMBL" id="PBK58331.1"/>
    </source>
</evidence>
<evidence type="ECO:0000313" key="2">
    <source>
        <dbReference type="Proteomes" id="UP000218334"/>
    </source>
</evidence>
<keyword evidence="2" id="KW-1185">Reference proteome</keyword>
<reference evidence="2" key="1">
    <citation type="journal article" date="2017" name="Nat. Ecol. Evol.">
        <title>Genome expansion and lineage-specific genetic innovations in the forest pathogenic fungi Armillaria.</title>
        <authorList>
            <person name="Sipos G."/>
            <person name="Prasanna A.N."/>
            <person name="Walter M.C."/>
            <person name="O'Connor E."/>
            <person name="Balint B."/>
            <person name="Krizsan K."/>
            <person name="Kiss B."/>
            <person name="Hess J."/>
            <person name="Varga T."/>
            <person name="Slot J."/>
            <person name="Riley R."/>
            <person name="Boka B."/>
            <person name="Rigling D."/>
            <person name="Barry K."/>
            <person name="Lee J."/>
            <person name="Mihaltcheva S."/>
            <person name="LaButti K."/>
            <person name="Lipzen A."/>
            <person name="Waldron R."/>
            <person name="Moloney N.M."/>
            <person name="Sperisen C."/>
            <person name="Kredics L."/>
            <person name="Vagvoelgyi C."/>
            <person name="Patrignani A."/>
            <person name="Fitzpatrick D."/>
            <person name="Nagy I."/>
            <person name="Doyle S."/>
            <person name="Anderson J.B."/>
            <person name="Grigoriev I.V."/>
            <person name="Gueldener U."/>
            <person name="Muensterkoetter M."/>
            <person name="Nagy L.G."/>
        </authorList>
    </citation>
    <scope>NUCLEOTIDE SEQUENCE [LARGE SCALE GENOMIC DNA]</scope>
    <source>
        <strain evidence="2">28-4</strain>
    </source>
</reference>
<dbReference type="AlphaFoldDB" id="A0A2H3AHF5"/>
<accession>A0A2H3AHF5</accession>
<dbReference type="Proteomes" id="UP000218334">
    <property type="component" value="Unassembled WGS sequence"/>
</dbReference>
<sequence length="193" mass="21811">MSYLSFDALPPANPYQNDEGLLASRRKNEANATVGQFFWRVGGIATCSSNIEPQLNFDFVVQTVEIRIRWRLSLSIGTVKARGERWVEPLVDKCRDTQAHRYPQDICTPLLTFITTASRRQILKNASEKRVAAFFDGSIHPSSEFVEWNGASTIYVIVPSLCLILHHAPGGCYESFRNYCTFVIVLKPSYSDN</sequence>
<dbReference type="EMBL" id="KZ293551">
    <property type="protein sequence ID" value="PBK58331.1"/>
    <property type="molecule type" value="Genomic_DNA"/>
</dbReference>
<name>A0A2H3AHF5_9AGAR</name>
<gene>
    <name evidence="1" type="ORF">ARMSODRAFT_983923</name>
</gene>
<organism evidence="1 2">
    <name type="scientific">Armillaria solidipes</name>
    <dbReference type="NCBI Taxonomy" id="1076256"/>
    <lineage>
        <taxon>Eukaryota</taxon>
        <taxon>Fungi</taxon>
        <taxon>Dikarya</taxon>
        <taxon>Basidiomycota</taxon>
        <taxon>Agaricomycotina</taxon>
        <taxon>Agaricomycetes</taxon>
        <taxon>Agaricomycetidae</taxon>
        <taxon>Agaricales</taxon>
        <taxon>Marasmiineae</taxon>
        <taxon>Physalacriaceae</taxon>
        <taxon>Armillaria</taxon>
    </lineage>
</organism>
<proteinExistence type="predicted"/>